<proteinExistence type="predicted"/>
<gene>
    <name evidence="1" type="ORF">M6B38_252695</name>
</gene>
<protein>
    <submittedName>
        <fullName evidence="1">Clathrin assembly protein isoform X1</fullName>
    </submittedName>
</protein>
<evidence type="ECO:0000313" key="1">
    <source>
        <dbReference type="EMBL" id="KAJ6852968.1"/>
    </source>
</evidence>
<sequence length="70" mass="8480">MTPMMPSLSRKPLKWKVFHVIQLTIFIKECCCSIVRRPTSSFTRQYFYNRTMIYTFSRIKISKVRSRCTH</sequence>
<reference evidence="1" key="2">
    <citation type="submission" date="2023-04" db="EMBL/GenBank/DDBJ databases">
        <authorList>
            <person name="Bruccoleri R.E."/>
            <person name="Oakeley E.J."/>
            <person name="Faust A.-M."/>
            <person name="Dessus-Babus S."/>
            <person name="Altorfer M."/>
            <person name="Burckhardt D."/>
            <person name="Oertli M."/>
            <person name="Naumann U."/>
            <person name="Petersen F."/>
            <person name="Wong J."/>
        </authorList>
    </citation>
    <scope>NUCLEOTIDE SEQUENCE</scope>
    <source>
        <strain evidence="1">GSM-AAB239-AS_SAM_17_03QT</strain>
        <tissue evidence="1">Leaf</tissue>
    </source>
</reference>
<dbReference type="EMBL" id="JANAVB010001327">
    <property type="protein sequence ID" value="KAJ6852968.1"/>
    <property type="molecule type" value="Genomic_DNA"/>
</dbReference>
<organism evidence="1 2">
    <name type="scientific">Iris pallida</name>
    <name type="common">Sweet iris</name>
    <dbReference type="NCBI Taxonomy" id="29817"/>
    <lineage>
        <taxon>Eukaryota</taxon>
        <taxon>Viridiplantae</taxon>
        <taxon>Streptophyta</taxon>
        <taxon>Embryophyta</taxon>
        <taxon>Tracheophyta</taxon>
        <taxon>Spermatophyta</taxon>
        <taxon>Magnoliopsida</taxon>
        <taxon>Liliopsida</taxon>
        <taxon>Asparagales</taxon>
        <taxon>Iridaceae</taxon>
        <taxon>Iridoideae</taxon>
        <taxon>Irideae</taxon>
        <taxon>Iris</taxon>
    </lineage>
</organism>
<reference evidence="1" key="1">
    <citation type="journal article" date="2023" name="GigaByte">
        <title>Genome assembly of the bearded iris, Iris pallida Lam.</title>
        <authorList>
            <person name="Bruccoleri R.E."/>
            <person name="Oakeley E.J."/>
            <person name="Faust A.M.E."/>
            <person name="Altorfer M."/>
            <person name="Dessus-Babus S."/>
            <person name="Burckhardt D."/>
            <person name="Oertli M."/>
            <person name="Naumann U."/>
            <person name="Petersen F."/>
            <person name="Wong J."/>
        </authorList>
    </citation>
    <scope>NUCLEOTIDE SEQUENCE</scope>
    <source>
        <strain evidence="1">GSM-AAB239-AS_SAM_17_03QT</strain>
    </source>
</reference>
<keyword evidence="2" id="KW-1185">Reference proteome</keyword>
<dbReference type="Proteomes" id="UP001140949">
    <property type="component" value="Unassembled WGS sequence"/>
</dbReference>
<accession>A0AAX6IIS0</accession>
<name>A0AAX6IIS0_IRIPA</name>
<comment type="caution">
    <text evidence="1">The sequence shown here is derived from an EMBL/GenBank/DDBJ whole genome shotgun (WGS) entry which is preliminary data.</text>
</comment>
<dbReference type="AlphaFoldDB" id="A0AAX6IIS0"/>
<evidence type="ECO:0000313" key="2">
    <source>
        <dbReference type="Proteomes" id="UP001140949"/>
    </source>
</evidence>